<dbReference type="EMBL" id="BMEL01000004">
    <property type="protein sequence ID" value="GGF28922.1"/>
    <property type="molecule type" value="Genomic_DNA"/>
</dbReference>
<evidence type="ECO:0000313" key="1">
    <source>
        <dbReference type="EMBL" id="GGF28922.1"/>
    </source>
</evidence>
<sequence>MKHVGLLVIAGCVLTACSDDSPEPEQKDTSADPLAPHYAEILDYYGQLYNTIDASIEDDKSEDYYEGIADNAKITLQTALVYDQIDDLSYDHLSE</sequence>
<comment type="caution">
    <text evidence="1">The sequence shown here is derived from an EMBL/GenBank/DDBJ whole genome shotgun (WGS) entry which is preliminary data.</text>
</comment>
<protein>
    <submittedName>
        <fullName evidence="1">Uncharacterized protein</fullName>
    </submittedName>
</protein>
<reference evidence="1" key="1">
    <citation type="journal article" date="2014" name="Int. J. Syst. Evol. Microbiol.">
        <title>Complete genome sequence of Corynebacterium casei LMG S-19264T (=DSM 44701T), isolated from a smear-ripened cheese.</title>
        <authorList>
            <consortium name="US DOE Joint Genome Institute (JGI-PGF)"/>
            <person name="Walter F."/>
            <person name="Albersmeier A."/>
            <person name="Kalinowski J."/>
            <person name="Ruckert C."/>
        </authorList>
    </citation>
    <scope>NUCLEOTIDE SEQUENCE</scope>
    <source>
        <strain evidence="1">CGMCC 1.12153</strain>
    </source>
</reference>
<organism evidence="1 2">
    <name type="scientific">Halobacillus andaensis</name>
    <dbReference type="NCBI Taxonomy" id="1176239"/>
    <lineage>
        <taxon>Bacteria</taxon>
        <taxon>Bacillati</taxon>
        <taxon>Bacillota</taxon>
        <taxon>Bacilli</taxon>
        <taxon>Bacillales</taxon>
        <taxon>Bacillaceae</taxon>
        <taxon>Halobacillus</taxon>
    </lineage>
</organism>
<dbReference type="PROSITE" id="PS51257">
    <property type="entry name" value="PROKAR_LIPOPROTEIN"/>
    <property type="match status" value="1"/>
</dbReference>
<reference evidence="1" key="2">
    <citation type="submission" date="2020-09" db="EMBL/GenBank/DDBJ databases">
        <authorList>
            <person name="Sun Q."/>
            <person name="Zhou Y."/>
        </authorList>
    </citation>
    <scope>NUCLEOTIDE SEQUENCE</scope>
    <source>
        <strain evidence="1">CGMCC 1.12153</strain>
    </source>
</reference>
<accession>A0A917B947</accession>
<dbReference type="AlphaFoldDB" id="A0A917B947"/>
<gene>
    <name evidence="1" type="ORF">GCM10010954_30040</name>
</gene>
<evidence type="ECO:0000313" key="2">
    <source>
        <dbReference type="Proteomes" id="UP000660110"/>
    </source>
</evidence>
<proteinExistence type="predicted"/>
<dbReference type="Proteomes" id="UP000660110">
    <property type="component" value="Unassembled WGS sequence"/>
</dbReference>
<name>A0A917B947_HALAA</name>
<dbReference type="RefSeq" id="WP_188378339.1">
    <property type="nucleotide sequence ID" value="NZ_BMEL01000004.1"/>
</dbReference>
<keyword evidence="2" id="KW-1185">Reference proteome</keyword>